<sequence length="149" mass="17266">MEWTIKRFEELTLQELYDILRLRCEVFVVEQSCPYPDVDGRDSQSFQLFGCDAQGKICACLRILDRGQTFPEHSIGRVLVRRDCRGSGLAREMLNRAVRFVKETGGGNIRIEAQAHLREFYRQAGFTPCSPVYLEDGIEHIEMLYQNEN</sequence>
<feature type="domain" description="N-acetyltransferase" evidence="1">
    <location>
        <begin position="6"/>
        <end position="148"/>
    </location>
</feature>
<gene>
    <name evidence="2" type="ORF">CAFE_35050</name>
</gene>
<dbReference type="Proteomes" id="UP000469440">
    <property type="component" value="Unassembled WGS sequence"/>
</dbReference>
<accession>A0A6N8I577</accession>
<name>A0A6N8I577_9FIRM</name>
<protein>
    <recommendedName>
        <fullName evidence="1">N-acetyltransferase domain-containing protein</fullName>
    </recommendedName>
</protein>
<dbReference type="CDD" id="cd04301">
    <property type="entry name" value="NAT_SF"/>
    <property type="match status" value="1"/>
</dbReference>
<dbReference type="AlphaFoldDB" id="A0A6N8I577"/>
<reference evidence="2 3" key="1">
    <citation type="submission" date="2019-09" db="EMBL/GenBank/DDBJ databases">
        <title>Genome sequence of Clostridium sp. EA1.</title>
        <authorList>
            <person name="Poehlein A."/>
            <person name="Bengelsdorf F.R."/>
            <person name="Daniel R."/>
        </authorList>
    </citation>
    <scope>NUCLEOTIDE SEQUENCE [LARGE SCALE GENOMIC DNA]</scope>
    <source>
        <strain evidence="2 3">EA1</strain>
    </source>
</reference>
<dbReference type="Pfam" id="PF13673">
    <property type="entry name" value="Acetyltransf_10"/>
    <property type="match status" value="1"/>
</dbReference>
<dbReference type="PROSITE" id="PS51186">
    <property type="entry name" value="GNAT"/>
    <property type="match status" value="1"/>
</dbReference>
<dbReference type="SUPFAM" id="SSF55729">
    <property type="entry name" value="Acyl-CoA N-acyltransferases (Nat)"/>
    <property type="match status" value="1"/>
</dbReference>
<evidence type="ECO:0000313" key="2">
    <source>
        <dbReference type="EMBL" id="MVB12760.1"/>
    </source>
</evidence>
<dbReference type="InterPro" id="IPR016181">
    <property type="entry name" value="Acyl_CoA_acyltransferase"/>
</dbReference>
<comment type="caution">
    <text evidence="2">The sequence shown here is derived from an EMBL/GenBank/DDBJ whole genome shotgun (WGS) entry which is preliminary data.</text>
</comment>
<dbReference type="OrthoDB" id="5292888at2"/>
<proteinExistence type="predicted"/>
<keyword evidence="3" id="KW-1185">Reference proteome</keyword>
<dbReference type="EMBL" id="VWXL01000103">
    <property type="protein sequence ID" value="MVB12760.1"/>
    <property type="molecule type" value="Genomic_DNA"/>
</dbReference>
<dbReference type="Gene3D" id="3.40.630.30">
    <property type="match status" value="1"/>
</dbReference>
<dbReference type="InterPro" id="IPR000182">
    <property type="entry name" value="GNAT_dom"/>
</dbReference>
<dbReference type="GO" id="GO:0016747">
    <property type="term" value="F:acyltransferase activity, transferring groups other than amino-acyl groups"/>
    <property type="evidence" value="ECO:0007669"/>
    <property type="project" value="InterPro"/>
</dbReference>
<organism evidence="2 3">
    <name type="scientific">Caproicibacter fermentans</name>
    <dbReference type="NCBI Taxonomy" id="2576756"/>
    <lineage>
        <taxon>Bacteria</taxon>
        <taxon>Bacillati</taxon>
        <taxon>Bacillota</taxon>
        <taxon>Clostridia</taxon>
        <taxon>Eubacteriales</taxon>
        <taxon>Acutalibacteraceae</taxon>
        <taxon>Caproicibacter</taxon>
    </lineage>
</organism>
<evidence type="ECO:0000313" key="3">
    <source>
        <dbReference type="Proteomes" id="UP000469440"/>
    </source>
</evidence>
<evidence type="ECO:0000259" key="1">
    <source>
        <dbReference type="PROSITE" id="PS51186"/>
    </source>
</evidence>